<feature type="transmembrane region" description="Helical" evidence="1">
    <location>
        <begin position="12"/>
        <end position="34"/>
    </location>
</feature>
<sequence>MADAAQIVLNDTLGAAFIGVVVSGCFLHSSLVLLHTPKRPMAPQDSVYAYTITNWGNQSFLGEIPRTLVVQVLFSGLTAFMVQCFLASRIWRLSDRKGWLIAIIVCPDFEVSHVVPWLTASQVLLIVGEFGLSLLVPPLEAISTRFRCRSHFSPRNISKISVCDHSEGATRSKCHSERRMKDMGDIVKFLTLFKTLWHLSLVIGELCARNIEQPATLFALRAAFLGAGIRLAIDPEIVRKTWDGVPHDEQGLPDNWISESWVLVGMRGRN</sequence>
<keyword evidence="1" id="KW-0812">Transmembrane</keyword>
<dbReference type="RefSeq" id="XP_001887473.1">
    <property type="nucleotide sequence ID" value="XM_001887438.1"/>
</dbReference>
<feature type="transmembrane region" description="Helical" evidence="1">
    <location>
        <begin position="99"/>
        <end position="118"/>
    </location>
</feature>
<accession>B0DU92</accession>
<dbReference type="HOGENOM" id="CLU_1030838_0_0_1"/>
<dbReference type="GeneID" id="6083161"/>
<keyword evidence="1" id="KW-1133">Transmembrane helix</keyword>
<dbReference type="InParanoid" id="B0DU92"/>
<evidence type="ECO:0000313" key="3">
    <source>
        <dbReference type="Proteomes" id="UP000001194"/>
    </source>
</evidence>
<evidence type="ECO:0000256" key="1">
    <source>
        <dbReference type="SAM" id="Phobius"/>
    </source>
</evidence>
<name>B0DU92_LACBS</name>
<keyword evidence="1" id="KW-0472">Membrane</keyword>
<proteinExistence type="predicted"/>
<protein>
    <submittedName>
        <fullName evidence="2">Predicted protein</fullName>
    </submittedName>
</protein>
<gene>
    <name evidence="2" type="ORF">LACBIDRAFT_332915</name>
</gene>
<dbReference type="Proteomes" id="UP000001194">
    <property type="component" value="Unassembled WGS sequence"/>
</dbReference>
<organism evidence="3">
    <name type="scientific">Laccaria bicolor (strain S238N-H82 / ATCC MYA-4686)</name>
    <name type="common">Bicoloured deceiver</name>
    <name type="synonym">Laccaria laccata var. bicolor</name>
    <dbReference type="NCBI Taxonomy" id="486041"/>
    <lineage>
        <taxon>Eukaryota</taxon>
        <taxon>Fungi</taxon>
        <taxon>Dikarya</taxon>
        <taxon>Basidiomycota</taxon>
        <taxon>Agaricomycotina</taxon>
        <taxon>Agaricomycetes</taxon>
        <taxon>Agaricomycetidae</taxon>
        <taxon>Agaricales</taxon>
        <taxon>Agaricineae</taxon>
        <taxon>Hydnangiaceae</taxon>
        <taxon>Laccaria</taxon>
    </lineage>
</organism>
<dbReference type="EMBL" id="DS547135">
    <property type="protein sequence ID" value="EDR01863.1"/>
    <property type="molecule type" value="Genomic_DNA"/>
</dbReference>
<dbReference type="OrthoDB" id="3262992at2759"/>
<evidence type="ECO:0000313" key="2">
    <source>
        <dbReference type="EMBL" id="EDR01863.1"/>
    </source>
</evidence>
<dbReference type="AlphaFoldDB" id="B0DU92"/>
<dbReference type="KEGG" id="lbc:LACBIDRAFT_332915"/>
<keyword evidence="3" id="KW-1185">Reference proteome</keyword>
<reference evidence="2 3" key="1">
    <citation type="journal article" date="2008" name="Nature">
        <title>The genome of Laccaria bicolor provides insights into mycorrhizal symbiosis.</title>
        <authorList>
            <person name="Martin F."/>
            <person name="Aerts A."/>
            <person name="Ahren D."/>
            <person name="Brun A."/>
            <person name="Danchin E.G.J."/>
            <person name="Duchaussoy F."/>
            <person name="Gibon J."/>
            <person name="Kohler A."/>
            <person name="Lindquist E."/>
            <person name="Pereda V."/>
            <person name="Salamov A."/>
            <person name="Shapiro H.J."/>
            <person name="Wuyts J."/>
            <person name="Blaudez D."/>
            <person name="Buee M."/>
            <person name="Brokstein P."/>
            <person name="Canbaeck B."/>
            <person name="Cohen D."/>
            <person name="Courty P.E."/>
            <person name="Coutinho P.M."/>
            <person name="Delaruelle C."/>
            <person name="Detter J.C."/>
            <person name="Deveau A."/>
            <person name="DiFazio S."/>
            <person name="Duplessis S."/>
            <person name="Fraissinet-Tachet L."/>
            <person name="Lucic E."/>
            <person name="Frey-Klett P."/>
            <person name="Fourrey C."/>
            <person name="Feussner I."/>
            <person name="Gay G."/>
            <person name="Grimwood J."/>
            <person name="Hoegger P.J."/>
            <person name="Jain P."/>
            <person name="Kilaru S."/>
            <person name="Labbe J."/>
            <person name="Lin Y.C."/>
            <person name="Legue V."/>
            <person name="Le Tacon F."/>
            <person name="Marmeisse R."/>
            <person name="Melayah D."/>
            <person name="Montanini B."/>
            <person name="Muratet M."/>
            <person name="Nehls U."/>
            <person name="Niculita-Hirzel H."/>
            <person name="Oudot-Le Secq M.P."/>
            <person name="Peter M."/>
            <person name="Quesneville H."/>
            <person name="Rajashekar B."/>
            <person name="Reich M."/>
            <person name="Rouhier N."/>
            <person name="Schmutz J."/>
            <person name="Yin T."/>
            <person name="Chalot M."/>
            <person name="Henrissat B."/>
            <person name="Kuees U."/>
            <person name="Lucas S."/>
            <person name="Van de Peer Y."/>
            <person name="Podila G.K."/>
            <person name="Polle A."/>
            <person name="Pukkila P.J."/>
            <person name="Richardson P.M."/>
            <person name="Rouze P."/>
            <person name="Sanders I.R."/>
            <person name="Stajich J.E."/>
            <person name="Tunlid A."/>
            <person name="Tuskan G."/>
            <person name="Grigoriev I.V."/>
        </authorList>
    </citation>
    <scope>NUCLEOTIDE SEQUENCE [LARGE SCALE GENOMIC DNA]</scope>
    <source>
        <strain evidence="3">S238N-H82 / ATCC MYA-4686</strain>
    </source>
</reference>
<feature type="transmembrane region" description="Helical" evidence="1">
    <location>
        <begin position="68"/>
        <end position="87"/>
    </location>
</feature>